<dbReference type="EMBL" id="ML119763">
    <property type="protein sequence ID" value="RPA75437.1"/>
    <property type="molecule type" value="Genomic_DNA"/>
</dbReference>
<feature type="region of interest" description="Disordered" evidence="1">
    <location>
        <begin position="267"/>
        <end position="543"/>
    </location>
</feature>
<evidence type="ECO:0000313" key="3">
    <source>
        <dbReference type="Proteomes" id="UP000275078"/>
    </source>
</evidence>
<feature type="region of interest" description="Disordered" evidence="1">
    <location>
        <begin position="57"/>
        <end position="140"/>
    </location>
</feature>
<feature type="compositionally biased region" description="Polar residues" evidence="1">
    <location>
        <begin position="455"/>
        <end position="464"/>
    </location>
</feature>
<feature type="compositionally biased region" description="Basic and acidic residues" evidence="1">
    <location>
        <begin position="110"/>
        <end position="124"/>
    </location>
</feature>
<protein>
    <submittedName>
        <fullName evidence="2">Uncharacterized protein</fullName>
    </submittedName>
</protein>
<proteinExistence type="predicted"/>
<organism evidence="2 3">
    <name type="scientific">Ascobolus immersus RN42</name>
    <dbReference type="NCBI Taxonomy" id="1160509"/>
    <lineage>
        <taxon>Eukaryota</taxon>
        <taxon>Fungi</taxon>
        <taxon>Dikarya</taxon>
        <taxon>Ascomycota</taxon>
        <taxon>Pezizomycotina</taxon>
        <taxon>Pezizomycetes</taxon>
        <taxon>Pezizales</taxon>
        <taxon>Ascobolaceae</taxon>
        <taxon>Ascobolus</taxon>
    </lineage>
</organism>
<feature type="compositionally biased region" description="Polar residues" evidence="1">
    <location>
        <begin position="84"/>
        <end position="96"/>
    </location>
</feature>
<feature type="compositionally biased region" description="Basic and acidic residues" evidence="1">
    <location>
        <begin position="501"/>
        <end position="521"/>
    </location>
</feature>
<dbReference type="Proteomes" id="UP000275078">
    <property type="component" value="Unassembled WGS sequence"/>
</dbReference>
<feature type="compositionally biased region" description="Acidic residues" evidence="1">
    <location>
        <begin position="376"/>
        <end position="385"/>
    </location>
</feature>
<feature type="compositionally biased region" description="Polar residues" evidence="1">
    <location>
        <begin position="321"/>
        <end position="347"/>
    </location>
</feature>
<feature type="compositionally biased region" description="Acidic residues" evidence="1">
    <location>
        <begin position="491"/>
        <end position="500"/>
    </location>
</feature>
<feature type="compositionally biased region" description="Basic and acidic residues" evidence="1">
    <location>
        <begin position="534"/>
        <end position="543"/>
    </location>
</feature>
<feature type="compositionally biased region" description="Pro residues" evidence="1">
    <location>
        <begin position="298"/>
        <end position="313"/>
    </location>
</feature>
<dbReference type="AlphaFoldDB" id="A0A3N4HQ46"/>
<reference evidence="2 3" key="1">
    <citation type="journal article" date="2018" name="Nat. Ecol. Evol.">
        <title>Pezizomycetes genomes reveal the molecular basis of ectomycorrhizal truffle lifestyle.</title>
        <authorList>
            <person name="Murat C."/>
            <person name="Payen T."/>
            <person name="Noel B."/>
            <person name="Kuo A."/>
            <person name="Morin E."/>
            <person name="Chen J."/>
            <person name="Kohler A."/>
            <person name="Krizsan K."/>
            <person name="Balestrini R."/>
            <person name="Da Silva C."/>
            <person name="Montanini B."/>
            <person name="Hainaut M."/>
            <person name="Levati E."/>
            <person name="Barry K.W."/>
            <person name="Belfiori B."/>
            <person name="Cichocki N."/>
            <person name="Clum A."/>
            <person name="Dockter R.B."/>
            <person name="Fauchery L."/>
            <person name="Guy J."/>
            <person name="Iotti M."/>
            <person name="Le Tacon F."/>
            <person name="Lindquist E.A."/>
            <person name="Lipzen A."/>
            <person name="Malagnac F."/>
            <person name="Mello A."/>
            <person name="Molinier V."/>
            <person name="Miyauchi S."/>
            <person name="Poulain J."/>
            <person name="Riccioni C."/>
            <person name="Rubini A."/>
            <person name="Sitrit Y."/>
            <person name="Splivallo R."/>
            <person name="Traeger S."/>
            <person name="Wang M."/>
            <person name="Zifcakova L."/>
            <person name="Wipf D."/>
            <person name="Zambonelli A."/>
            <person name="Paolocci F."/>
            <person name="Nowrousian M."/>
            <person name="Ottonello S."/>
            <person name="Baldrian P."/>
            <person name="Spatafora J.W."/>
            <person name="Henrissat B."/>
            <person name="Nagy L.G."/>
            <person name="Aury J.M."/>
            <person name="Wincker P."/>
            <person name="Grigoriev I.V."/>
            <person name="Bonfante P."/>
            <person name="Martin F.M."/>
        </authorList>
    </citation>
    <scope>NUCLEOTIDE SEQUENCE [LARGE SCALE GENOMIC DNA]</scope>
    <source>
        <strain evidence="2 3">RN42</strain>
    </source>
</reference>
<evidence type="ECO:0000256" key="1">
    <source>
        <dbReference type="SAM" id="MobiDB-lite"/>
    </source>
</evidence>
<feature type="compositionally biased region" description="Basic and acidic residues" evidence="1">
    <location>
        <begin position="444"/>
        <end position="453"/>
    </location>
</feature>
<accession>A0A3N4HQ46</accession>
<sequence>MMEFPTETSSGFGVLDGPEGLRSLKTCRFACSQRPNTCRLSEADLLEWARQNITLLPKPHPAKKTSQSTHRQKDFLKFNHRNRPISTTATGCTMATSHAIVPATPGTGSKKRDASKSPPKDPNKNKQKKPKGSGPNAGRRPRAYLLQIIRWTSTANLQGADANDWPLTNAVIESLPVPDNLLFRHVNQGHLALRNYITQNAHMWWNDGDQNDIILTPSNKSGRSGHFFFAFDIGPDHPHQDAPVRGQRVVRRVIRLGFTTLPETSPLFVEGDPGVQDTRIPRPPAPAPLAPVGAAIPPGGPAPVDPVVPPGDPAPVTDAPSTNTAPDSDAVTSTNAALDPHATSSGTPLAPIAETTDNHSSVEPVIAGLTTGPEHEVEEGEEDSIPEEKKQHLQENVIGQEETAHEAEENDEDPAVKSLQSGDLGFVPQEKEDTGVEEVPIDEDLARTRREETIQEQSASNETPQAEKEDSEKITETPAVETGEGPKLVVESDDEVAPEEPGEKVEEQDSVTRDVVKETVDHQGQTVGASEITVKNKKDGPTVKEKEKARIELSATISCLRFIFDGQVTEERCRQAGVEKRSALGAALAELEEELRLAVERTDAEFEGMRSAMSGNREE</sequence>
<keyword evidence="3" id="KW-1185">Reference proteome</keyword>
<gene>
    <name evidence="2" type="ORF">BJ508DRAFT_19228</name>
</gene>
<evidence type="ECO:0000313" key="2">
    <source>
        <dbReference type="EMBL" id="RPA75437.1"/>
    </source>
</evidence>
<feature type="compositionally biased region" description="Basic and acidic residues" evidence="1">
    <location>
        <begin position="465"/>
        <end position="475"/>
    </location>
</feature>
<name>A0A3N4HQ46_ASCIM</name>